<reference evidence="4" key="2">
    <citation type="submission" date="2025-08" db="UniProtKB">
        <authorList>
            <consortium name="RefSeq"/>
        </authorList>
    </citation>
    <scope>IDENTIFICATION</scope>
</reference>
<keyword evidence="3" id="KW-1185">Reference proteome</keyword>
<dbReference type="RefSeq" id="XP_016650290.1">
    <property type="nucleotide sequence ID" value="XM_016794804.1"/>
</dbReference>
<dbReference type="Proteomes" id="UP000694861">
    <property type="component" value="Linkage group LG5"/>
</dbReference>
<dbReference type="GeneID" id="103332904"/>
<dbReference type="InterPro" id="IPR023346">
    <property type="entry name" value="Lysozyme-like_dom_sf"/>
</dbReference>
<name>A0ABM1LSB3_PRUMU</name>
<dbReference type="SUPFAM" id="SSF53955">
    <property type="entry name" value="Lysozyme-like"/>
    <property type="match status" value="1"/>
</dbReference>
<reference evidence="3" key="1">
    <citation type="journal article" date="2012" name="Nat. Commun.">
        <title>The genome of Prunus mume.</title>
        <authorList>
            <person name="Zhang Q."/>
            <person name="Chen W."/>
            <person name="Sun L."/>
            <person name="Zhao F."/>
            <person name="Huang B."/>
            <person name="Yang W."/>
            <person name="Tao Y."/>
            <person name="Wang J."/>
            <person name="Yuan Z."/>
            <person name="Fan G."/>
            <person name="Xing Z."/>
            <person name="Han C."/>
            <person name="Pan H."/>
            <person name="Zhong X."/>
            <person name="Shi W."/>
            <person name="Liang X."/>
            <person name="Du D."/>
            <person name="Sun F."/>
            <person name="Xu Z."/>
            <person name="Hao R."/>
            <person name="Lv T."/>
            <person name="Lv Y."/>
            <person name="Zheng Z."/>
            <person name="Sun M."/>
            <person name="Luo L."/>
            <person name="Cai M."/>
            <person name="Gao Y."/>
            <person name="Wang J."/>
            <person name="Yin Y."/>
            <person name="Xu X."/>
            <person name="Cheng T."/>
            <person name="Wang J."/>
        </authorList>
    </citation>
    <scope>NUCLEOTIDE SEQUENCE [LARGE SCALE GENOMIC DNA]</scope>
</reference>
<dbReference type="InterPro" id="IPR050396">
    <property type="entry name" value="Glycosyltr_51/Transpeptidase"/>
</dbReference>
<dbReference type="PANTHER" id="PTHR32282:SF33">
    <property type="entry name" value="PEPTIDOGLYCAN GLYCOSYLTRANSFERASE"/>
    <property type="match status" value="1"/>
</dbReference>
<proteinExistence type="predicted"/>
<evidence type="ECO:0000313" key="3">
    <source>
        <dbReference type="Proteomes" id="UP000694861"/>
    </source>
</evidence>
<dbReference type="Pfam" id="PF00912">
    <property type="entry name" value="Transgly"/>
    <property type="match status" value="1"/>
</dbReference>
<protein>
    <submittedName>
        <fullName evidence="4">Transglycosylase H16_A0665</fullName>
    </submittedName>
</protein>
<keyword evidence="1" id="KW-0808">Transferase</keyword>
<accession>A0ABM1LSB3</accession>
<dbReference type="InterPro" id="IPR036950">
    <property type="entry name" value="PBP_transglycosylase"/>
</dbReference>
<dbReference type="InterPro" id="IPR001264">
    <property type="entry name" value="Glyco_trans_51"/>
</dbReference>
<feature type="domain" description="Glycosyl transferase family 51" evidence="2">
    <location>
        <begin position="19"/>
        <end position="123"/>
    </location>
</feature>
<evidence type="ECO:0000313" key="4">
    <source>
        <dbReference type="RefSeq" id="XP_016650290.1"/>
    </source>
</evidence>
<dbReference type="PANTHER" id="PTHR32282">
    <property type="entry name" value="BINDING PROTEIN TRANSPEPTIDASE, PUTATIVE-RELATED"/>
    <property type="match status" value="1"/>
</dbReference>
<evidence type="ECO:0000259" key="2">
    <source>
        <dbReference type="Pfam" id="PF00912"/>
    </source>
</evidence>
<sequence length="204" mass="23190">MWVRCLLMVATECMRMPVLVKNTFLKNERTLSRKMVEMVMSLALEKTMLKGQILSCYMSKIYWGHGIYGVESASTFYFGKHPSCLSLGESAMLAGLIPAPELRSPIRDPSSGKTFQARVLKRMVDVGFLDFETALFVVKQYLPLHVTESEAPVVFLPGVGTNSKLRDIWDWETESKIWEACEDMERWALKVRDGASAKRSCSQY</sequence>
<dbReference type="Gene3D" id="1.10.3810.10">
    <property type="entry name" value="Biosynthetic peptidoglycan transglycosylase-like"/>
    <property type="match status" value="1"/>
</dbReference>
<gene>
    <name evidence="4" type="primary">LOC103332904</name>
</gene>
<evidence type="ECO:0000256" key="1">
    <source>
        <dbReference type="ARBA" id="ARBA00022679"/>
    </source>
</evidence>
<organism evidence="3 4">
    <name type="scientific">Prunus mume</name>
    <name type="common">Japanese apricot</name>
    <name type="synonym">Armeniaca mume</name>
    <dbReference type="NCBI Taxonomy" id="102107"/>
    <lineage>
        <taxon>Eukaryota</taxon>
        <taxon>Viridiplantae</taxon>
        <taxon>Streptophyta</taxon>
        <taxon>Embryophyta</taxon>
        <taxon>Tracheophyta</taxon>
        <taxon>Spermatophyta</taxon>
        <taxon>Magnoliopsida</taxon>
        <taxon>eudicotyledons</taxon>
        <taxon>Gunneridae</taxon>
        <taxon>Pentapetalae</taxon>
        <taxon>rosids</taxon>
        <taxon>fabids</taxon>
        <taxon>Rosales</taxon>
        <taxon>Rosaceae</taxon>
        <taxon>Amygdaloideae</taxon>
        <taxon>Amygdaleae</taxon>
        <taxon>Prunus</taxon>
    </lineage>
</organism>